<name>A0A2A2JBL6_9BILA</name>
<keyword evidence="3" id="KW-1185">Reference proteome</keyword>
<accession>A0A2A2JBL6</accession>
<dbReference type="AlphaFoldDB" id="A0A2A2JBL6"/>
<evidence type="ECO:0000313" key="2">
    <source>
        <dbReference type="EMBL" id="PAV59021.1"/>
    </source>
</evidence>
<proteinExistence type="predicted"/>
<protein>
    <submittedName>
        <fullName evidence="2">Uncharacterized protein</fullName>
    </submittedName>
</protein>
<evidence type="ECO:0000256" key="1">
    <source>
        <dbReference type="SAM" id="MobiDB-lite"/>
    </source>
</evidence>
<sequence length="156" mass="16526">MQEEQKKLEEKMVKLKELVEKAVHGANTISGAGTSSAQTSNSTSMSTSTTTLAPLPPITAEYVTVDANGAFQFDNGVKADVGGTITTGSGAPIQLDQSQTQIINSKLIDYTVSSTEIILSCKGTNKPKTNPLTLKLDKTQAVANQKSADEFKKDCN</sequence>
<gene>
    <name evidence="2" type="ORF">WR25_10734</name>
</gene>
<dbReference type="EMBL" id="LIAE01010543">
    <property type="protein sequence ID" value="PAV59021.1"/>
    <property type="molecule type" value="Genomic_DNA"/>
</dbReference>
<evidence type="ECO:0000313" key="3">
    <source>
        <dbReference type="Proteomes" id="UP000218231"/>
    </source>
</evidence>
<organism evidence="2 3">
    <name type="scientific">Diploscapter pachys</name>
    <dbReference type="NCBI Taxonomy" id="2018661"/>
    <lineage>
        <taxon>Eukaryota</taxon>
        <taxon>Metazoa</taxon>
        <taxon>Ecdysozoa</taxon>
        <taxon>Nematoda</taxon>
        <taxon>Chromadorea</taxon>
        <taxon>Rhabditida</taxon>
        <taxon>Rhabditina</taxon>
        <taxon>Rhabditomorpha</taxon>
        <taxon>Rhabditoidea</taxon>
        <taxon>Rhabditidae</taxon>
        <taxon>Diploscapter</taxon>
    </lineage>
</organism>
<dbReference type="Proteomes" id="UP000218231">
    <property type="component" value="Unassembled WGS sequence"/>
</dbReference>
<reference evidence="2 3" key="1">
    <citation type="journal article" date="2017" name="Curr. Biol.">
        <title>Genome architecture and evolution of a unichromosomal asexual nematode.</title>
        <authorList>
            <person name="Fradin H."/>
            <person name="Zegar C."/>
            <person name="Gutwein M."/>
            <person name="Lucas J."/>
            <person name="Kovtun M."/>
            <person name="Corcoran D."/>
            <person name="Baugh L.R."/>
            <person name="Kiontke K."/>
            <person name="Gunsalus K."/>
            <person name="Fitch D.H."/>
            <person name="Piano F."/>
        </authorList>
    </citation>
    <scope>NUCLEOTIDE SEQUENCE [LARGE SCALE GENOMIC DNA]</scope>
    <source>
        <strain evidence="2">PF1309</strain>
    </source>
</reference>
<feature type="compositionally biased region" description="Low complexity" evidence="1">
    <location>
        <begin position="29"/>
        <end position="51"/>
    </location>
</feature>
<comment type="caution">
    <text evidence="2">The sequence shown here is derived from an EMBL/GenBank/DDBJ whole genome shotgun (WGS) entry which is preliminary data.</text>
</comment>
<feature type="region of interest" description="Disordered" evidence="1">
    <location>
        <begin position="29"/>
        <end position="52"/>
    </location>
</feature>